<keyword evidence="1" id="KW-0812">Transmembrane</keyword>
<organism evidence="2 3">
    <name type="scientific">Ranatra chinensis</name>
    <dbReference type="NCBI Taxonomy" id="642074"/>
    <lineage>
        <taxon>Eukaryota</taxon>
        <taxon>Metazoa</taxon>
        <taxon>Ecdysozoa</taxon>
        <taxon>Arthropoda</taxon>
        <taxon>Hexapoda</taxon>
        <taxon>Insecta</taxon>
        <taxon>Pterygota</taxon>
        <taxon>Neoptera</taxon>
        <taxon>Paraneoptera</taxon>
        <taxon>Hemiptera</taxon>
        <taxon>Heteroptera</taxon>
        <taxon>Panheteroptera</taxon>
        <taxon>Nepomorpha</taxon>
        <taxon>Nepidae</taxon>
        <taxon>Ranatrinae</taxon>
        <taxon>Ranatra</taxon>
    </lineage>
</organism>
<evidence type="ECO:0000256" key="1">
    <source>
        <dbReference type="SAM" id="Phobius"/>
    </source>
</evidence>
<dbReference type="AlphaFoldDB" id="A0ABD0XVD4"/>
<keyword evidence="3" id="KW-1185">Reference proteome</keyword>
<keyword evidence="1" id="KW-0472">Membrane</keyword>
<dbReference type="Proteomes" id="UP001558652">
    <property type="component" value="Unassembled WGS sequence"/>
</dbReference>
<proteinExistence type="predicted"/>
<evidence type="ECO:0000313" key="2">
    <source>
        <dbReference type="EMBL" id="KAL1110445.1"/>
    </source>
</evidence>
<dbReference type="EMBL" id="JBFDAA010000022">
    <property type="protein sequence ID" value="KAL1110445.1"/>
    <property type="molecule type" value="Genomic_DNA"/>
</dbReference>
<gene>
    <name evidence="2" type="ORF">AAG570_007976</name>
</gene>
<comment type="caution">
    <text evidence="2">The sequence shown here is derived from an EMBL/GenBank/DDBJ whole genome shotgun (WGS) entry which is preliminary data.</text>
</comment>
<accession>A0ABD0XVD4</accession>
<reference evidence="2 3" key="1">
    <citation type="submission" date="2024-07" db="EMBL/GenBank/DDBJ databases">
        <title>Chromosome-level genome assembly of the water stick insect Ranatra chinensis (Heteroptera: Nepidae).</title>
        <authorList>
            <person name="Liu X."/>
        </authorList>
    </citation>
    <scope>NUCLEOTIDE SEQUENCE [LARGE SCALE GENOMIC DNA]</scope>
    <source>
        <strain evidence="2">Cailab_2021Rc</strain>
        <tissue evidence="2">Muscle</tissue>
    </source>
</reference>
<protein>
    <submittedName>
        <fullName evidence="2">Uncharacterized protein</fullName>
    </submittedName>
</protein>
<name>A0ABD0XVD4_9HEMI</name>
<sequence>MASKRRNMFHKNKTQETTEKVWDRLNWYVCWQPDVYDPLIFPPVILCFDHIPHCHLPPQLLSLFYSITTCQFICLFCSLVSLAGVVSHGQSCWLVINVGLWAVFIEDVLQSLLCSEVFCRLLSAVRWAESAMPLRSLSSGLLSAVIAQGIYLLPVLSHYLYPKGHFTSSPMGL</sequence>
<feature type="transmembrane region" description="Helical" evidence="1">
    <location>
        <begin position="140"/>
        <end position="161"/>
    </location>
</feature>
<evidence type="ECO:0000313" key="3">
    <source>
        <dbReference type="Proteomes" id="UP001558652"/>
    </source>
</evidence>
<keyword evidence="1" id="KW-1133">Transmembrane helix</keyword>